<keyword evidence="3" id="KW-1185">Reference proteome</keyword>
<dbReference type="RefSeq" id="WP_241913385.1">
    <property type="nucleotide sequence ID" value="NZ_CP093326.1"/>
</dbReference>
<protein>
    <submittedName>
        <fullName evidence="2">Uncharacterized protein</fullName>
    </submittedName>
</protein>
<organism evidence="2 3">
    <name type="scientific">Arthrobacter sulfonylureivorans</name>
    <dbReference type="NCBI Taxonomy" id="2486855"/>
    <lineage>
        <taxon>Bacteria</taxon>
        <taxon>Bacillati</taxon>
        <taxon>Actinomycetota</taxon>
        <taxon>Actinomycetes</taxon>
        <taxon>Micrococcales</taxon>
        <taxon>Micrococcaceae</taxon>
        <taxon>Arthrobacter</taxon>
    </lineage>
</organism>
<gene>
    <name evidence="2" type="ORF">MNQ99_14305</name>
</gene>
<feature type="region of interest" description="Disordered" evidence="1">
    <location>
        <begin position="77"/>
        <end position="96"/>
    </location>
</feature>
<dbReference type="EMBL" id="CP093326">
    <property type="protein sequence ID" value="UNK45102.1"/>
    <property type="molecule type" value="Genomic_DNA"/>
</dbReference>
<proteinExistence type="predicted"/>
<reference evidence="2 3" key="1">
    <citation type="submission" date="2022-03" db="EMBL/GenBank/DDBJ databases">
        <title>Isotopic signatures of nitrous oxide derived from detoxification processes.</title>
        <authorList>
            <person name="Behrendt U."/>
            <person name="Buchen C."/>
            <person name="Well R."/>
            <person name="Ulrich A."/>
            <person name="Rohe L."/>
            <person name="Kolb S."/>
            <person name="Schloter M."/>
            <person name="Horn M.A."/>
            <person name="Augustin J."/>
        </authorList>
    </citation>
    <scope>NUCLEOTIDE SEQUENCE [LARGE SCALE GENOMIC DNA]</scope>
    <source>
        <strain evidence="2 3">S4-C24</strain>
    </source>
</reference>
<dbReference type="Proteomes" id="UP000829069">
    <property type="component" value="Chromosome"/>
</dbReference>
<evidence type="ECO:0000313" key="3">
    <source>
        <dbReference type="Proteomes" id="UP000829069"/>
    </source>
</evidence>
<evidence type="ECO:0000313" key="2">
    <source>
        <dbReference type="EMBL" id="UNK45102.1"/>
    </source>
</evidence>
<sequence length="96" mass="9669">MLALQTTAVAGTGDIWLGVVIVAVAPAYEVGRLREGGAPPSCRAPSPCWGRGGGAALSRVTWTALRLPAAVLHEGCASSTGTDAASSGKLEELSKH</sequence>
<accession>A0ABY3W4H2</accession>
<evidence type="ECO:0000256" key="1">
    <source>
        <dbReference type="SAM" id="MobiDB-lite"/>
    </source>
</evidence>
<name>A0ABY3W4H2_9MICC</name>
<feature type="compositionally biased region" description="Low complexity" evidence="1">
    <location>
        <begin position="77"/>
        <end position="88"/>
    </location>
</feature>